<proteinExistence type="predicted"/>
<accession>A0A4R6AI86</accession>
<dbReference type="EMBL" id="SNAA01000005">
    <property type="protein sequence ID" value="TDL81356.1"/>
    <property type="molecule type" value="Genomic_DNA"/>
</dbReference>
<reference evidence="3 4" key="1">
    <citation type="submission" date="2019-03" db="EMBL/GenBank/DDBJ databases">
        <title>Primorskyibacter sp. SS33 isolated from sediments.</title>
        <authorList>
            <person name="Xunke S."/>
        </authorList>
    </citation>
    <scope>NUCLEOTIDE SEQUENCE [LARGE SCALE GENOMIC DNA]</scope>
    <source>
        <strain evidence="3 4">SS33</strain>
    </source>
</reference>
<dbReference type="Pfam" id="PF12680">
    <property type="entry name" value="SnoaL_2"/>
    <property type="match status" value="1"/>
</dbReference>
<organism evidence="3 4">
    <name type="scientific">Palleronia sediminis</name>
    <dbReference type="NCBI Taxonomy" id="2547833"/>
    <lineage>
        <taxon>Bacteria</taxon>
        <taxon>Pseudomonadati</taxon>
        <taxon>Pseudomonadota</taxon>
        <taxon>Alphaproteobacteria</taxon>
        <taxon>Rhodobacterales</taxon>
        <taxon>Roseobacteraceae</taxon>
        <taxon>Palleronia</taxon>
    </lineage>
</organism>
<comment type="caution">
    <text evidence="3">The sequence shown here is derived from an EMBL/GenBank/DDBJ whole genome shotgun (WGS) entry which is preliminary data.</text>
</comment>
<evidence type="ECO:0000259" key="2">
    <source>
        <dbReference type="Pfam" id="PF12680"/>
    </source>
</evidence>
<sequence length="170" mass="18759">MTSPRARPAQGPRRPGRAFPASNARTPEITAVTESPTARARRIVDAYLERSMARDPEGARQYLAPDCRIVFTGGRVMDGPEDPPAFNAKRYDWVKKTILWVDAVENAETGAVHVWTTGHLHGAWPDGTAFDGNRFVDFFEVRDGLITRTEVWNDSAERLLAAAGLAEAPL</sequence>
<feature type="domain" description="SnoaL-like" evidence="2">
    <location>
        <begin position="44"/>
        <end position="148"/>
    </location>
</feature>
<dbReference type="Gene3D" id="3.10.450.50">
    <property type="match status" value="1"/>
</dbReference>
<evidence type="ECO:0000256" key="1">
    <source>
        <dbReference type="SAM" id="MobiDB-lite"/>
    </source>
</evidence>
<evidence type="ECO:0000313" key="3">
    <source>
        <dbReference type="EMBL" id="TDL81356.1"/>
    </source>
</evidence>
<dbReference type="SUPFAM" id="SSF54427">
    <property type="entry name" value="NTF2-like"/>
    <property type="match status" value="1"/>
</dbReference>
<evidence type="ECO:0000313" key="4">
    <source>
        <dbReference type="Proteomes" id="UP000295701"/>
    </source>
</evidence>
<dbReference type="AlphaFoldDB" id="A0A4R6AI86"/>
<protein>
    <submittedName>
        <fullName evidence="3">Nuclear transport factor 2 family protein</fullName>
    </submittedName>
</protein>
<keyword evidence="4" id="KW-1185">Reference proteome</keyword>
<gene>
    <name evidence="3" type="ORF">E2L08_06730</name>
</gene>
<dbReference type="OrthoDB" id="8635217at2"/>
<dbReference type="InterPro" id="IPR037401">
    <property type="entry name" value="SnoaL-like"/>
</dbReference>
<dbReference type="Proteomes" id="UP000295701">
    <property type="component" value="Unassembled WGS sequence"/>
</dbReference>
<name>A0A4R6AI86_9RHOB</name>
<dbReference type="InterPro" id="IPR032710">
    <property type="entry name" value="NTF2-like_dom_sf"/>
</dbReference>
<feature type="compositionally biased region" description="Low complexity" evidence="1">
    <location>
        <begin position="1"/>
        <end position="21"/>
    </location>
</feature>
<feature type="region of interest" description="Disordered" evidence="1">
    <location>
        <begin position="1"/>
        <end position="27"/>
    </location>
</feature>